<keyword evidence="4 5" id="KW-0472">Membrane</keyword>
<evidence type="ECO:0000256" key="4">
    <source>
        <dbReference type="ARBA" id="ARBA00023136"/>
    </source>
</evidence>
<accession>A0A1I2S1N4</accession>
<protein>
    <recommendedName>
        <fullName evidence="5">Transport permease protein</fullName>
    </recommendedName>
</protein>
<dbReference type="InterPro" id="IPR047817">
    <property type="entry name" value="ABC2_TM_bact-type"/>
</dbReference>
<reference evidence="8" key="1">
    <citation type="submission" date="2016-10" db="EMBL/GenBank/DDBJ databases">
        <authorList>
            <person name="Varghese N."/>
            <person name="Submissions S."/>
        </authorList>
    </citation>
    <scope>NUCLEOTIDE SEQUENCE [LARGE SCALE GENOMIC DNA]</scope>
    <source>
        <strain evidence="8">DSM 20403</strain>
    </source>
</reference>
<dbReference type="OrthoDB" id="9774758at2"/>
<comment type="similarity">
    <text evidence="5">Belongs to the ABC-2 integral membrane protein family.</text>
</comment>
<evidence type="ECO:0000256" key="2">
    <source>
        <dbReference type="ARBA" id="ARBA00022692"/>
    </source>
</evidence>
<dbReference type="Proteomes" id="UP000182635">
    <property type="component" value="Unassembled WGS sequence"/>
</dbReference>
<comment type="subcellular location">
    <subcellularLocation>
        <location evidence="5">Cell membrane</location>
        <topology evidence="5">Multi-pass membrane protein</topology>
    </subcellularLocation>
    <subcellularLocation>
        <location evidence="1">Membrane</location>
        <topology evidence="1">Multi-pass membrane protein</topology>
    </subcellularLocation>
</comment>
<gene>
    <name evidence="7" type="ORF">SAMN02910432_01499</name>
</gene>
<feature type="domain" description="ABC transmembrane type-2" evidence="6">
    <location>
        <begin position="11"/>
        <end position="241"/>
    </location>
</feature>
<dbReference type="GeneID" id="29803232"/>
<keyword evidence="3 5" id="KW-1133">Transmembrane helix</keyword>
<dbReference type="AlphaFoldDB" id="A0A1I2S1N4"/>
<dbReference type="PANTHER" id="PTHR43027:SF2">
    <property type="entry name" value="TRANSPORT PERMEASE PROTEIN"/>
    <property type="match status" value="1"/>
</dbReference>
<dbReference type="Pfam" id="PF01061">
    <property type="entry name" value="ABC2_membrane"/>
    <property type="match status" value="1"/>
</dbReference>
<dbReference type="PROSITE" id="PS51012">
    <property type="entry name" value="ABC_TM2"/>
    <property type="match status" value="1"/>
</dbReference>
<feature type="transmembrane region" description="Helical" evidence="5">
    <location>
        <begin position="216"/>
        <end position="237"/>
    </location>
</feature>
<dbReference type="InterPro" id="IPR013525">
    <property type="entry name" value="ABC2_TM"/>
</dbReference>
<proteinExistence type="inferred from homology"/>
<name>A0A1I2S1N4_9LACO</name>
<evidence type="ECO:0000259" key="6">
    <source>
        <dbReference type="PROSITE" id="PS51012"/>
    </source>
</evidence>
<sequence>MKTLKIVVYILKNEFRNKQAVIFSLMLPIVLLILMGTTDKAQVGYFYPGIVAIAFGTMGLVGISSQITGYLERGVFKRIIVTDQRIGSFILMDCMAQVLFMSIQFILITVVARLGYNAKFDIDARYFSLMIVEIVLGMISLMSIGVIIGGIAKNTKTASTIGNAVMVVMLFVGNTLFPSDGWPKIIRVAAKYLPMNNLTDAMRRTLILHTQSVHQAFFQISCLSVCAIVGLSLGILLTGRNAVATH</sequence>
<feature type="transmembrane region" description="Helical" evidence="5">
    <location>
        <begin position="20"/>
        <end position="38"/>
    </location>
</feature>
<dbReference type="RefSeq" id="WP_014074115.1">
    <property type="nucleotide sequence ID" value="NZ_AYYL01000021.1"/>
</dbReference>
<dbReference type="EMBL" id="FOPI01000024">
    <property type="protein sequence ID" value="SFG46794.1"/>
    <property type="molecule type" value="Genomic_DNA"/>
</dbReference>
<evidence type="ECO:0000256" key="5">
    <source>
        <dbReference type="RuleBase" id="RU361157"/>
    </source>
</evidence>
<keyword evidence="2 5" id="KW-0812">Transmembrane</keyword>
<feature type="transmembrane region" description="Helical" evidence="5">
    <location>
        <begin position="126"/>
        <end position="148"/>
    </location>
</feature>
<keyword evidence="5" id="KW-0813">Transport</keyword>
<dbReference type="GO" id="GO:0043190">
    <property type="term" value="C:ATP-binding cassette (ABC) transporter complex"/>
    <property type="evidence" value="ECO:0007669"/>
    <property type="project" value="InterPro"/>
</dbReference>
<dbReference type="PIRSF" id="PIRSF006648">
    <property type="entry name" value="DrrB"/>
    <property type="match status" value="1"/>
</dbReference>
<dbReference type="PANTHER" id="PTHR43027">
    <property type="entry name" value="DOXORUBICIN RESISTANCE ABC TRANSPORTER PERMEASE PROTEIN DRRC-RELATED"/>
    <property type="match status" value="1"/>
</dbReference>
<evidence type="ECO:0000256" key="3">
    <source>
        <dbReference type="ARBA" id="ARBA00022989"/>
    </source>
</evidence>
<feature type="transmembrane region" description="Helical" evidence="5">
    <location>
        <begin position="160"/>
        <end position="177"/>
    </location>
</feature>
<dbReference type="GO" id="GO:0140359">
    <property type="term" value="F:ABC-type transporter activity"/>
    <property type="evidence" value="ECO:0007669"/>
    <property type="project" value="InterPro"/>
</dbReference>
<organism evidence="7 8">
    <name type="scientific">Ligilactobacillus ruminis DSM 20403 = NBRC 102161</name>
    <dbReference type="NCBI Taxonomy" id="1423798"/>
    <lineage>
        <taxon>Bacteria</taxon>
        <taxon>Bacillati</taxon>
        <taxon>Bacillota</taxon>
        <taxon>Bacilli</taxon>
        <taxon>Lactobacillales</taxon>
        <taxon>Lactobacillaceae</taxon>
        <taxon>Ligilactobacillus</taxon>
    </lineage>
</organism>
<feature type="transmembrane region" description="Helical" evidence="5">
    <location>
        <begin position="86"/>
        <end position="114"/>
    </location>
</feature>
<evidence type="ECO:0000256" key="1">
    <source>
        <dbReference type="ARBA" id="ARBA00004141"/>
    </source>
</evidence>
<dbReference type="InterPro" id="IPR000412">
    <property type="entry name" value="ABC_2_transport"/>
</dbReference>
<keyword evidence="5" id="KW-1003">Cell membrane</keyword>
<feature type="transmembrane region" description="Helical" evidence="5">
    <location>
        <begin position="44"/>
        <end position="65"/>
    </location>
</feature>
<evidence type="ECO:0000313" key="7">
    <source>
        <dbReference type="EMBL" id="SFG46794.1"/>
    </source>
</evidence>
<dbReference type="InterPro" id="IPR052902">
    <property type="entry name" value="ABC-2_transporter"/>
</dbReference>
<evidence type="ECO:0000313" key="8">
    <source>
        <dbReference type="Proteomes" id="UP000182635"/>
    </source>
</evidence>